<name>A0ABY4B1C7_9MICO</name>
<accession>A0ABY4B1C7</accession>
<protein>
    <submittedName>
        <fullName evidence="2">Uncharacterized protein</fullName>
    </submittedName>
</protein>
<evidence type="ECO:0000313" key="3">
    <source>
        <dbReference type="Proteomes" id="UP000831304"/>
    </source>
</evidence>
<evidence type="ECO:0000313" key="2">
    <source>
        <dbReference type="EMBL" id="UOE27816.1"/>
    </source>
</evidence>
<feature type="region of interest" description="Disordered" evidence="1">
    <location>
        <begin position="76"/>
        <end position="100"/>
    </location>
</feature>
<reference evidence="2 3" key="1">
    <citation type="submission" date="2022-03" db="EMBL/GenBank/DDBJ databases">
        <title>Agromyces sp. isolated from the gut of P. brevitarsis seulensis larvae.</title>
        <authorList>
            <person name="Won M."/>
            <person name="Kwon S.-W."/>
        </authorList>
    </citation>
    <scope>NUCLEOTIDE SEQUENCE [LARGE SCALE GENOMIC DNA]</scope>
    <source>
        <strain evidence="2 3">KACC 16215</strain>
    </source>
</reference>
<proteinExistence type="predicted"/>
<organism evidence="2 3">
    <name type="scientific">Agromyces soli</name>
    <dbReference type="NCBI Taxonomy" id="659012"/>
    <lineage>
        <taxon>Bacteria</taxon>
        <taxon>Bacillati</taxon>
        <taxon>Actinomycetota</taxon>
        <taxon>Actinomycetes</taxon>
        <taxon>Micrococcales</taxon>
        <taxon>Microbacteriaceae</taxon>
        <taxon>Agromyces</taxon>
    </lineage>
</organism>
<dbReference type="EMBL" id="CP094533">
    <property type="protein sequence ID" value="UOE27816.1"/>
    <property type="molecule type" value="Genomic_DNA"/>
</dbReference>
<gene>
    <name evidence="2" type="ORF">MTP13_08570</name>
</gene>
<sequence>MDGLANGLKRLDAAQTTEQLIDALWDLRDSAYDEPERWRTFTAEDLLQRLTSALERDDAVEPAIEVPAPALGQALARALDPQPRDRSRSSDQAPGAEEQQ</sequence>
<dbReference type="RefSeq" id="WP_243570654.1">
    <property type="nucleotide sequence ID" value="NZ_BAAARD010000001.1"/>
</dbReference>
<evidence type="ECO:0000256" key="1">
    <source>
        <dbReference type="SAM" id="MobiDB-lite"/>
    </source>
</evidence>
<dbReference type="Proteomes" id="UP000831304">
    <property type="component" value="Chromosome"/>
</dbReference>
<keyword evidence="3" id="KW-1185">Reference proteome</keyword>